<dbReference type="InterPro" id="IPR051457">
    <property type="entry name" value="2-oxoacid:Fd_oxidoreductase"/>
</dbReference>
<dbReference type="EMBL" id="RBWE01000001">
    <property type="protein sequence ID" value="RKO67523.1"/>
    <property type="molecule type" value="Genomic_DNA"/>
</dbReference>
<dbReference type="AlphaFoldDB" id="A0A494WX22"/>
<dbReference type="GO" id="GO:0016625">
    <property type="term" value="F:oxidoreductase activity, acting on the aldehyde or oxo group of donors, iron-sulfur protein as acceptor"/>
    <property type="evidence" value="ECO:0007669"/>
    <property type="project" value="UniProtKB-ARBA"/>
</dbReference>
<accession>A0A494WX22</accession>
<dbReference type="InterPro" id="IPR011766">
    <property type="entry name" value="TPP_enzyme_TPP-bd"/>
</dbReference>
<keyword evidence="1" id="KW-0560">Oxidoreductase</keyword>
<dbReference type="Pfam" id="PF02775">
    <property type="entry name" value="TPP_enzyme_C"/>
    <property type="match status" value="1"/>
</dbReference>
<dbReference type="GO" id="GO:0045333">
    <property type="term" value="P:cellular respiration"/>
    <property type="evidence" value="ECO:0007669"/>
    <property type="project" value="UniProtKB-ARBA"/>
</dbReference>
<evidence type="ECO:0000256" key="1">
    <source>
        <dbReference type="ARBA" id="ARBA00023002"/>
    </source>
</evidence>
<dbReference type="RefSeq" id="WP_121451933.1">
    <property type="nucleotide sequence ID" value="NZ_RBWE01000001.1"/>
</dbReference>
<feature type="domain" description="Thiamine pyrophosphate enzyme TPP-binding" evidence="2">
    <location>
        <begin position="61"/>
        <end position="203"/>
    </location>
</feature>
<dbReference type="CDD" id="cd03375">
    <property type="entry name" value="TPP_OGFOR"/>
    <property type="match status" value="1"/>
</dbReference>
<proteinExistence type="predicted"/>
<gene>
    <name evidence="3" type="ORF">D7024_11510</name>
</gene>
<dbReference type="OrthoDB" id="9775140at2"/>
<protein>
    <submittedName>
        <fullName evidence="3">2-oxoacid:ferredoxin oxidoreductase subunit beta</fullName>
    </submittedName>
</protein>
<evidence type="ECO:0000313" key="3">
    <source>
        <dbReference type="EMBL" id="RKO67523.1"/>
    </source>
</evidence>
<evidence type="ECO:0000313" key="4">
    <source>
        <dbReference type="Proteomes" id="UP000271256"/>
    </source>
</evidence>
<name>A0A494WX22_9FIRM</name>
<comment type="caution">
    <text evidence="3">The sequence shown here is derived from an EMBL/GenBank/DDBJ whole genome shotgun (WGS) entry which is preliminary data.</text>
</comment>
<keyword evidence="4" id="KW-1185">Reference proteome</keyword>
<dbReference type="SUPFAM" id="SSF52518">
    <property type="entry name" value="Thiamin diphosphate-binding fold (THDP-binding)"/>
    <property type="match status" value="1"/>
</dbReference>
<reference evidence="3 4" key="1">
    <citation type="submission" date="2018-10" db="EMBL/GenBank/DDBJ databases">
        <authorList>
            <person name="Grouzdev D.S."/>
            <person name="Krutkina M.S."/>
            <person name="Tourova T.P."/>
            <person name="Nazina T.N."/>
        </authorList>
    </citation>
    <scope>NUCLEOTIDE SEQUENCE [LARGE SCALE GENOMIC DNA]</scope>
    <source>
        <strain evidence="3 4">435</strain>
    </source>
</reference>
<dbReference type="PANTHER" id="PTHR48084">
    <property type="entry name" value="2-OXOGLUTARATE OXIDOREDUCTASE SUBUNIT KORB-RELATED"/>
    <property type="match status" value="1"/>
</dbReference>
<sequence length="278" mass="30852">MSEVVRQHPAFKYMRKQFLPHIWCPGCGNGLILAAIIRAIDELGIDIDETSFVTGIGCWGLTGNYINADWLHTTHGRALPMATGLKLMNPKLKVFALTGDGDLAAIGGNHFIHAARRNVDLITICSNNMIFGRTGGQVAPTTPEGKYASTSPYGNIERPFDLCRLAEAAGATHVERWTVMHPVPLTKAIKKAIEHKGFSFIEVLSPCPVQYGRKNKFRNPSVLYNWVKEQSVSIKKAQDMSEQELEGKFIIGEFVKKENIPDLSAQLLKLQESFENKS</sequence>
<dbReference type="InterPro" id="IPR029061">
    <property type="entry name" value="THDP-binding"/>
</dbReference>
<organism evidence="3 4">
    <name type="scientific">Desulfofundulus salinus</name>
    <dbReference type="NCBI Taxonomy" id="2419843"/>
    <lineage>
        <taxon>Bacteria</taxon>
        <taxon>Bacillati</taxon>
        <taxon>Bacillota</taxon>
        <taxon>Clostridia</taxon>
        <taxon>Eubacteriales</taxon>
        <taxon>Peptococcaceae</taxon>
        <taxon>Desulfofundulus</taxon>
    </lineage>
</organism>
<dbReference type="PANTHER" id="PTHR48084:SF1">
    <property type="entry name" value="2-OXOGLUTARATE SYNTHASE SUBUNIT KORB"/>
    <property type="match status" value="1"/>
</dbReference>
<evidence type="ECO:0000259" key="2">
    <source>
        <dbReference type="Pfam" id="PF02775"/>
    </source>
</evidence>
<dbReference type="GO" id="GO:0030976">
    <property type="term" value="F:thiamine pyrophosphate binding"/>
    <property type="evidence" value="ECO:0007669"/>
    <property type="project" value="InterPro"/>
</dbReference>
<dbReference type="Gene3D" id="3.40.50.970">
    <property type="match status" value="1"/>
</dbReference>
<dbReference type="Proteomes" id="UP000271256">
    <property type="component" value="Unassembled WGS sequence"/>
</dbReference>